<gene>
    <name evidence="2" type="ORF">C8F04DRAFT_1277102</name>
</gene>
<organism evidence="2 3">
    <name type="scientific">Mycena alexandri</name>
    <dbReference type="NCBI Taxonomy" id="1745969"/>
    <lineage>
        <taxon>Eukaryota</taxon>
        <taxon>Fungi</taxon>
        <taxon>Dikarya</taxon>
        <taxon>Basidiomycota</taxon>
        <taxon>Agaricomycotina</taxon>
        <taxon>Agaricomycetes</taxon>
        <taxon>Agaricomycetidae</taxon>
        <taxon>Agaricales</taxon>
        <taxon>Marasmiineae</taxon>
        <taxon>Mycenaceae</taxon>
        <taxon>Mycena</taxon>
    </lineage>
</organism>
<accession>A0AAD6S0M2</accession>
<name>A0AAD6S0M2_9AGAR</name>
<evidence type="ECO:0000256" key="1">
    <source>
        <dbReference type="SAM" id="MobiDB-lite"/>
    </source>
</evidence>
<reference evidence="2" key="1">
    <citation type="submission" date="2023-03" db="EMBL/GenBank/DDBJ databases">
        <title>Massive genome expansion in bonnet fungi (Mycena s.s.) driven by repeated elements and novel gene families across ecological guilds.</title>
        <authorList>
            <consortium name="Lawrence Berkeley National Laboratory"/>
            <person name="Harder C.B."/>
            <person name="Miyauchi S."/>
            <person name="Viragh M."/>
            <person name="Kuo A."/>
            <person name="Thoen E."/>
            <person name="Andreopoulos B."/>
            <person name="Lu D."/>
            <person name="Skrede I."/>
            <person name="Drula E."/>
            <person name="Henrissat B."/>
            <person name="Morin E."/>
            <person name="Kohler A."/>
            <person name="Barry K."/>
            <person name="LaButti K."/>
            <person name="Morin E."/>
            <person name="Salamov A."/>
            <person name="Lipzen A."/>
            <person name="Mereny Z."/>
            <person name="Hegedus B."/>
            <person name="Baldrian P."/>
            <person name="Stursova M."/>
            <person name="Weitz H."/>
            <person name="Taylor A."/>
            <person name="Grigoriev I.V."/>
            <person name="Nagy L.G."/>
            <person name="Martin F."/>
            <person name="Kauserud H."/>
        </authorList>
    </citation>
    <scope>NUCLEOTIDE SEQUENCE</scope>
    <source>
        <strain evidence="2">CBHHK200</strain>
    </source>
</reference>
<dbReference type="Proteomes" id="UP001218188">
    <property type="component" value="Unassembled WGS sequence"/>
</dbReference>
<dbReference type="AlphaFoldDB" id="A0AAD6S0M2"/>
<keyword evidence="3" id="KW-1185">Reference proteome</keyword>
<feature type="region of interest" description="Disordered" evidence="1">
    <location>
        <begin position="26"/>
        <end position="57"/>
    </location>
</feature>
<dbReference type="EMBL" id="JARJCM010000320">
    <property type="protein sequence ID" value="KAJ7018838.1"/>
    <property type="molecule type" value="Genomic_DNA"/>
</dbReference>
<sequence>MPAKRKCFRDRAENFVKHVKEALSPLKKALSPRKKRRIGEKENGKASTSPSEMSTDRPIVDHIMEDVFLTTSSNVGTLAPGHFPAPYGTYFHQTSTSETPMGPPAQFYHKFTLSPPPEPSKSYRATVEEVPDEDDVSILAAKSTHPANQSTASLDSISSELSDRSETHANDIPAFTQAAAADPESQDAYANVYDAFAGPGKLREAPTIPKAAAAVKDLTAALRGESRGVSGGYKDPKHDPFVRVRLEGMRIFLNLYTDLRSKTYGHWGASALQAAVGLGRGTHCMRSLCQLARQYIHDRKLPPV</sequence>
<protein>
    <submittedName>
        <fullName evidence="2">Uncharacterized protein</fullName>
    </submittedName>
</protein>
<evidence type="ECO:0000313" key="3">
    <source>
        <dbReference type="Proteomes" id="UP001218188"/>
    </source>
</evidence>
<comment type="caution">
    <text evidence="2">The sequence shown here is derived from an EMBL/GenBank/DDBJ whole genome shotgun (WGS) entry which is preliminary data.</text>
</comment>
<evidence type="ECO:0000313" key="2">
    <source>
        <dbReference type="EMBL" id="KAJ7018838.1"/>
    </source>
</evidence>
<proteinExistence type="predicted"/>